<feature type="compositionally biased region" description="Basic and acidic residues" evidence="1">
    <location>
        <begin position="64"/>
        <end position="77"/>
    </location>
</feature>
<feature type="region of interest" description="Disordered" evidence="1">
    <location>
        <begin position="1"/>
        <end position="148"/>
    </location>
</feature>
<dbReference type="EMBL" id="JADYXP020000023">
    <property type="protein sequence ID" value="KAL0101947.1"/>
    <property type="molecule type" value="Genomic_DNA"/>
</dbReference>
<sequence>MAWSVSAVSVEVPPRGSRRAPRLRGREDAQFGRSNRNKRLDRARAPTTRTARRFHQVTRRRRSRSPDKHVTRREGVHRGTTCLAMLRGAMTALAPPPPSPPKRPPLLPHPPTLVPSDTPCYSHTLHLSPAPADTADSTAMAHPSLPLA</sequence>
<evidence type="ECO:0000313" key="2">
    <source>
        <dbReference type="EMBL" id="KAL0101947.1"/>
    </source>
</evidence>
<dbReference type="AlphaFoldDB" id="A0AAW2EJF4"/>
<reference evidence="2 3" key="1">
    <citation type="submission" date="2023-03" db="EMBL/GenBank/DDBJ databases">
        <title>High recombination rates correlate with genetic variation in Cardiocondyla obscurior ants.</title>
        <authorList>
            <person name="Errbii M."/>
        </authorList>
    </citation>
    <scope>NUCLEOTIDE SEQUENCE [LARGE SCALE GENOMIC DNA]</scope>
    <source>
        <strain evidence="2">Alpha-2009</strain>
        <tissue evidence="2">Whole body</tissue>
    </source>
</reference>
<organism evidence="2 3">
    <name type="scientific">Cardiocondyla obscurior</name>
    <dbReference type="NCBI Taxonomy" id="286306"/>
    <lineage>
        <taxon>Eukaryota</taxon>
        <taxon>Metazoa</taxon>
        <taxon>Ecdysozoa</taxon>
        <taxon>Arthropoda</taxon>
        <taxon>Hexapoda</taxon>
        <taxon>Insecta</taxon>
        <taxon>Pterygota</taxon>
        <taxon>Neoptera</taxon>
        <taxon>Endopterygota</taxon>
        <taxon>Hymenoptera</taxon>
        <taxon>Apocrita</taxon>
        <taxon>Aculeata</taxon>
        <taxon>Formicoidea</taxon>
        <taxon>Formicidae</taxon>
        <taxon>Myrmicinae</taxon>
        <taxon>Cardiocondyla</taxon>
    </lineage>
</organism>
<name>A0AAW2EJF4_9HYME</name>
<accession>A0AAW2EJF4</accession>
<dbReference type="Proteomes" id="UP001430953">
    <property type="component" value="Unassembled WGS sequence"/>
</dbReference>
<comment type="caution">
    <text evidence="2">The sequence shown here is derived from an EMBL/GenBank/DDBJ whole genome shotgun (WGS) entry which is preliminary data.</text>
</comment>
<proteinExistence type="predicted"/>
<feature type="compositionally biased region" description="Pro residues" evidence="1">
    <location>
        <begin position="94"/>
        <end position="113"/>
    </location>
</feature>
<evidence type="ECO:0000256" key="1">
    <source>
        <dbReference type="SAM" id="MobiDB-lite"/>
    </source>
</evidence>
<evidence type="ECO:0000313" key="3">
    <source>
        <dbReference type="Proteomes" id="UP001430953"/>
    </source>
</evidence>
<feature type="compositionally biased region" description="Basic residues" evidence="1">
    <location>
        <begin position="50"/>
        <end position="63"/>
    </location>
</feature>
<keyword evidence="3" id="KW-1185">Reference proteome</keyword>
<protein>
    <submittedName>
        <fullName evidence="2">Uncharacterized protein</fullName>
    </submittedName>
</protein>
<gene>
    <name evidence="2" type="ORF">PUN28_018479</name>
</gene>